<organism evidence="1">
    <name type="scientific">marine sediment metagenome</name>
    <dbReference type="NCBI Taxonomy" id="412755"/>
    <lineage>
        <taxon>unclassified sequences</taxon>
        <taxon>metagenomes</taxon>
        <taxon>ecological metagenomes</taxon>
    </lineage>
</organism>
<gene>
    <name evidence="1" type="ORF">S03H2_24259</name>
</gene>
<name>X1G5E2_9ZZZZ</name>
<evidence type="ECO:0008006" key="2">
    <source>
        <dbReference type="Google" id="ProtNLM"/>
    </source>
</evidence>
<dbReference type="InterPro" id="IPR027417">
    <property type="entry name" value="P-loop_NTPase"/>
</dbReference>
<evidence type="ECO:0000313" key="1">
    <source>
        <dbReference type="EMBL" id="GAH36784.1"/>
    </source>
</evidence>
<dbReference type="SUPFAM" id="SSF52540">
    <property type="entry name" value="P-loop containing nucleoside triphosphate hydrolases"/>
    <property type="match status" value="1"/>
</dbReference>
<feature type="non-terminal residue" evidence="1">
    <location>
        <position position="1"/>
    </location>
</feature>
<dbReference type="Gene3D" id="3.40.50.300">
    <property type="entry name" value="P-loop containing nucleotide triphosphate hydrolases"/>
    <property type="match status" value="1"/>
</dbReference>
<comment type="caution">
    <text evidence="1">The sequence shown here is derived from an EMBL/GenBank/DDBJ whole genome shotgun (WGS) entry which is preliminary data.</text>
</comment>
<protein>
    <recommendedName>
        <fullName evidence="2">MCM domain-containing protein</fullName>
    </recommendedName>
</protein>
<proteinExistence type="predicted"/>
<dbReference type="EMBL" id="BARU01013434">
    <property type="protein sequence ID" value="GAH36784.1"/>
    <property type="molecule type" value="Genomic_DNA"/>
</dbReference>
<reference evidence="1" key="1">
    <citation type="journal article" date="2014" name="Front. Microbiol.">
        <title>High frequency of phylogenetically diverse reductive dehalogenase-homologous genes in deep subseafloor sedimentary metagenomes.</title>
        <authorList>
            <person name="Kawai M."/>
            <person name="Futagami T."/>
            <person name="Toyoda A."/>
            <person name="Takaki Y."/>
            <person name="Nishi S."/>
            <person name="Hori S."/>
            <person name="Arai W."/>
            <person name="Tsubouchi T."/>
            <person name="Morono Y."/>
            <person name="Uchiyama I."/>
            <person name="Ito T."/>
            <person name="Fujiyama A."/>
            <person name="Inagaki F."/>
            <person name="Takami H."/>
        </authorList>
    </citation>
    <scope>NUCLEOTIDE SEQUENCE</scope>
    <source>
        <strain evidence="1">Expedition CK06-06</strain>
    </source>
</reference>
<accession>X1G5E2</accession>
<sequence length="78" mass="8705">RMREIEEGEEEGEIPDDLFDFILGHDDVKDVFWKSLNSEEPVHILLVGPPSSSKTMFAGELATPISTFSRVISTARAI</sequence>
<dbReference type="AlphaFoldDB" id="X1G5E2"/>